<dbReference type="EMBL" id="KV581534">
    <property type="protein sequence ID" value="OPL33787.1"/>
    <property type="molecule type" value="Genomic_DNA"/>
</dbReference>
<feature type="region of interest" description="Disordered" evidence="1">
    <location>
        <begin position="342"/>
        <end position="404"/>
    </location>
</feature>
<comment type="caution">
    <text evidence="3">The sequence shown here is derived from an EMBL/GenBank/DDBJ whole genome shotgun (WGS) entry which is preliminary data.</text>
</comment>
<feature type="transmembrane region" description="Helical" evidence="2">
    <location>
        <begin position="40"/>
        <end position="67"/>
    </location>
</feature>
<dbReference type="SUPFAM" id="SSF49854">
    <property type="entry name" value="Spermadhesin, CUB domain"/>
    <property type="match status" value="1"/>
</dbReference>
<name>A0A3L5TV08_MYTGA</name>
<keyword evidence="4" id="KW-1185">Reference proteome</keyword>
<proteinExistence type="predicted"/>
<feature type="compositionally biased region" description="Basic residues" evidence="1">
    <location>
        <begin position="685"/>
        <end position="695"/>
    </location>
</feature>
<dbReference type="InterPro" id="IPR035914">
    <property type="entry name" value="Sperma_CUB_dom_sf"/>
</dbReference>
<feature type="compositionally biased region" description="Polar residues" evidence="1">
    <location>
        <begin position="342"/>
        <end position="351"/>
    </location>
</feature>
<feature type="compositionally biased region" description="Low complexity" evidence="1">
    <location>
        <begin position="377"/>
        <end position="404"/>
    </location>
</feature>
<evidence type="ECO:0000256" key="1">
    <source>
        <dbReference type="SAM" id="MobiDB-lite"/>
    </source>
</evidence>
<feature type="region of interest" description="Disordered" evidence="1">
    <location>
        <begin position="685"/>
        <end position="714"/>
    </location>
</feature>
<protein>
    <submittedName>
        <fullName evidence="3">Uncharacterized protein</fullName>
    </submittedName>
</protein>
<sequence length="771" mass="83831">MQEEFISGSSEATEVMQIHTQSKCHNGEYKIKLIFVQRKFLYILVIGITAAIILTSALVISLMVYGYKIKEKCEKKKVGISTIELISYTACYGNTGLDNFLRPTCASGEKMAVVGLAAQAKELITSCPVEITITNVALTPDSCCDYNTADCSIRYDGSIYRNYYQQCNGKSGCTIQVSWVDTLSICNQSVYLQRTNYMKMDYYCISDQGLDPCSSLNTKDSKVFLWNPGYPSSPLTGSTACTCSIEASCDSTVRLTAIDLRLGSSTACDQSITITDGSTTIMFDCNDNNDYLPTTLYVSTSHFIQILITNNLGLADGYYFILLEGTSPGAELTLSCASTAQSTPVVPSTSLPVCPSTDITTESTTTSPETTTEDRISSAAPTSSVTSTTVGSETKSSVGRTDSSTTDVTTIVSTTGGKTITAGTGTEITISRAIEITMTTTSGTKGTAKTVTELNAATTNENTAPSGMTAKGTLAMISNTTEGINSQPTTIKTTTNTSITEPIFVSLGWTSTEKDISANVTFTTLYSVSENLQTTSAGVHEQTTQTNVTDTDREEASPTSTKSTIIGVSIVLIVICALIMVFFLHKDKIKEKCCKKKISVETNEDINPLYHTIFDENFNIENRAKPLQLPPLMHRFNEGRQKTFIEKESKKDKNKSKKTKFGLANTKIPKEQYEGSGIVADKAIKPKKKKKKKKLSQILKDSEPEYTPKPRSYGKSTFSPDIGNFLADVDVNQRFRRTSIIDITDPQGRLEKSVEINTIVDVKPLDASSNV</sequence>
<feature type="region of interest" description="Disordered" evidence="1">
    <location>
        <begin position="536"/>
        <end position="558"/>
    </location>
</feature>
<reference evidence="3 4" key="1">
    <citation type="journal article" date="2016" name="PLoS ONE">
        <title>A First Insight into the Genome of the Filter-Feeder Mussel Mytilus galloprovincialis.</title>
        <authorList>
            <person name="Murgarella M."/>
            <person name="Puiu D."/>
            <person name="Novoa B."/>
            <person name="Figueras A."/>
            <person name="Posada D."/>
            <person name="Canchaya C."/>
        </authorList>
    </citation>
    <scope>NUCLEOTIDE SEQUENCE [LARGE SCALE GENOMIC DNA]</scope>
    <source>
        <tissue evidence="3">Muscle</tissue>
    </source>
</reference>
<keyword evidence="2" id="KW-0812">Transmembrane</keyword>
<dbReference type="Proteomes" id="UP000266721">
    <property type="component" value="Unassembled WGS sequence"/>
</dbReference>
<feature type="compositionally biased region" description="Low complexity" evidence="1">
    <location>
        <begin position="355"/>
        <end position="370"/>
    </location>
</feature>
<gene>
    <name evidence="3" type="ORF">AM593_01381</name>
</gene>
<organism evidence="3 4">
    <name type="scientific">Mytilus galloprovincialis</name>
    <name type="common">Mediterranean mussel</name>
    <dbReference type="NCBI Taxonomy" id="29158"/>
    <lineage>
        <taxon>Eukaryota</taxon>
        <taxon>Metazoa</taxon>
        <taxon>Spiralia</taxon>
        <taxon>Lophotrochozoa</taxon>
        <taxon>Mollusca</taxon>
        <taxon>Bivalvia</taxon>
        <taxon>Autobranchia</taxon>
        <taxon>Pteriomorphia</taxon>
        <taxon>Mytilida</taxon>
        <taxon>Mytiloidea</taxon>
        <taxon>Mytilidae</taxon>
        <taxon>Mytilinae</taxon>
        <taxon>Mytilus</taxon>
    </lineage>
</organism>
<evidence type="ECO:0000256" key="2">
    <source>
        <dbReference type="SAM" id="Phobius"/>
    </source>
</evidence>
<keyword evidence="2" id="KW-1133">Transmembrane helix</keyword>
<feature type="transmembrane region" description="Helical" evidence="2">
    <location>
        <begin position="565"/>
        <end position="585"/>
    </location>
</feature>
<evidence type="ECO:0000313" key="4">
    <source>
        <dbReference type="Proteomes" id="UP000266721"/>
    </source>
</evidence>
<dbReference type="Gene3D" id="2.60.120.290">
    <property type="entry name" value="Spermadhesin, CUB domain"/>
    <property type="match status" value="1"/>
</dbReference>
<dbReference type="CDD" id="cd22823">
    <property type="entry name" value="Gal_Rha_Lectin"/>
    <property type="match status" value="1"/>
</dbReference>
<accession>A0A3L5TV08</accession>
<feature type="non-terminal residue" evidence="3">
    <location>
        <position position="1"/>
    </location>
</feature>
<evidence type="ECO:0000313" key="3">
    <source>
        <dbReference type="EMBL" id="OPL33787.1"/>
    </source>
</evidence>
<keyword evidence="2" id="KW-0472">Membrane</keyword>
<feature type="compositionally biased region" description="Polar residues" evidence="1">
    <location>
        <begin position="536"/>
        <end position="549"/>
    </location>
</feature>
<dbReference type="AlphaFoldDB" id="A0A3L5TV08"/>